<organism evidence="2 3">
    <name type="scientific">Iphiclides podalirius</name>
    <name type="common">scarce swallowtail</name>
    <dbReference type="NCBI Taxonomy" id="110791"/>
    <lineage>
        <taxon>Eukaryota</taxon>
        <taxon>Metazoa</taxon>
        <taxon>Ecdysozoa</taxon>
        <taxon>Arthropoda</taxon>
        <taxon>Hexapoda</taxon>
        <taxon>Insecta</taxon>
        <taxon>Pterygota</taxon>
        <taxon>Neoptera</taxon>
        <taxon>Endopterygota</taxon>
        <taxon>Lepidoptera</taxon>
        <taxon>Glossata</taxon>
        <taxon>Ditrysia</taxon>
        <taxon>Papilionoidea</taxon>
        <taxon>Papilionidae</taxon>
        <taxon>Papilioninae</taxon>
        <taxon>Iphiclides</taxon>
    </lineage>
</organism>
<evidence type="ECO:0000313" key="3">
    <source>
        <dbReference type="Proteomes" id="UP000837857"/>
    </source>
</evidence>
<feature type="region of interest" description="Disordered" evidence="1">
    <location>
        <begin position="212"/>
        <end position="301"/>
    </location>
</feature>
<feature type="compositionally biased region" description="Acidic residues" evidence="1">
    <location>
        <begin position="280"/>
        <end position="292"/>
    </location>
</feature>
<feature type="compositionally biased region" description="Polar residues" evidence="1">
    <location>
        <begin position="138"/>
        <end position="147"/>
    </location>
</feature>
<evidence type="ECO:0000256" key="1">
    <source>
        <dbReference type="SAM" id="MobiDB-lite"/>
    </source>
</evidence>
<feature type="non-terminal residue" evidence="2">
    <location>
        <position position="405"/>
    </location>
</feature>
<evidence type="ECO:0000313" key="2">
    <source>
        <dbReference type="EMBL" id="CAH2062435.1"/>
    </source>
</evidence>
<gene>
    <name evidence="2" type="ORF">IPOD504_LOCUS11979</name>
</gene>
<dbReference type="EMBL" id="OW152841">
    <property type="protein sequence ID" value="CAH2062435.1"/>
    <property type="molecule type" value="Genomic_DNA"/>
</dbReference>
<protein>
    <submittedName>
        <fullName evidence="2">Uncharacterized protein</fullName>
    </submittedName>
</protein>
<accession>A0ABN8IN98</accession>
<feature type="region of interest" description="Disordered" evidence="1">
    <location>
        <begin position="135"/>
        <end position="187"/>
    </location>
</feature>
<dbReference type="Proteomes" id="UP000837857">
    <property type="component" value="Chromosome 29"/>
</dbReference>
<name>A0ABN8IN98_9NEOP</name>
<feature type="compositionally biased region" description="Basic and acidic residues" evidence="1">
    <location>
        <begin position="213"/>
        <end position="262"/>
    </location>
</feature>
<feature type="compositionally biased region" description="Basic and acidic residues" evidence="1">
    <location>
        <begin position="162"/>
        <end position="183"/>
    </location>
</feature>
<proteinExistence type="predicted"/>
<reference evidence="2" key="1">
    <citation type="submission" date="2022-03" db="EMBL/GenBank/DDBJ databases">
        <authorList>
            <person name="Martin H S."/>
        </authorList>
    </citation>
    <scope>NUCLEOTIDE SEQUENCE</scope>
</reference>
<keyword evidence="3" id="KW-1185">Reference proteome</keyword>
<sequence>MLPPCWLFVEKPNGVEFMRMDTTTKQIKNHIRLNKDLSITVIFPNNDEYSLKEKLKSLNKLYNYLKSVERWPLCVGTQMDNNKYSEICKGVVVGDDTYKRYRQNARYILNTEQGEEMEEGQEEWLSEDVLTDEDYNPTAENEQSDYANMSHEDTMPSMNDSMDNHNHYHDTGDSNAQDGHENDPEGNIEEALNNLETSQDKEFPEELGAFLIRKTDGRMVQKEQTKQQEERQSEADQGEKHSDDDGHDTDELLRMLGDDGIRSKKKQVLRSVRERRREESSDDEDDDDEYIFEEMPSSESEDLDEWFTLDIRAERAGDYLPLLGEGARRMLGAERQRVGAYNYNLFGAGEGARRMLGAERQRVGARLATLRQSLSALTESGRQQAEQLRAATATLAELDAALKAA</sequence>